<dbReference type="GO" id="GO:0019781">
    <property type="term" value="F:NEDD8 activating enzyme activity"/>
    <property type="evidence" value="ECO:0007669"/>
    <property type="project" value="TreeGrafter"/>
</dbReference>
<accession>K8EYK7</accession>
<dbReference type="Pfam" id="PF00899">
    <property type="entry name" value="ThiF"/>
    <property type="match status" value="1"/>
</dbReference>
<dbReference type="InterPro" id="IPR045886">
    <property type="entry name" value="ThiF/MoeB/HesA"/>
</dbReference>
<dbReference type="AlphaFoldDB" id="K8EYK7"/>
<organism evidence="3 4">
    <name type="scientific">Bathycoccus prasinos</name>
    <dbReference type="NCBI Taxonomy" id="41875"/>
    <lineage>
        <taxon>Eukaryota</taxon>
        <taxon>Viridiplantae</taxon>
        <taxon>Chlorophyta</taxon>
        <taxon>Mamiellophyceae</taxon>
        <taxon>Mamiellales</taxon>
        <taxon>Bathycoccaceae</taxon>
        <taxon>Bathycoccus</taxon>
    </lineage>
</organism>
<dbReference type="GO" id="GO:0005737">
    <property type="term" value="C:cytoplasm"/>
    <property type="evidence" value="ECO:0007669"/>
    <property type="project" value="TreeGrafter"/>
</dbReference>
<dbReference type="GO" id="GO:0045116">
    <property type="term" value="P:protein neddylation"/>
    <property type="evidence" value="ECO:0007669"/>
    <property type="project" value="TreeGrafter"/>
</dbReference>
<feature type="domain" description="THIF-type NAD/FAD binding fold" evidence="2">
    <location>
        <begin position="6"/>
        <end position="55"/>
    </location>
</feature>
<feature type="region of interest" description="Disordered" evidence="1">
    <location>
        <begin position="600"/>
        <end position="626"/>
    </location>
</feature>
<protein>
    <recommendedName>
        <fullName evidence="2">THIF-type NAD/FAD binding fold domain-containing protein</fullName>
    </recommendedName>
</protein>
<evidence type="ECO:0000259" key="2">
    <source>
        <dbReference type="Pfam" id="PF00899"/>
    </source>
</evidence>
<dbReference type="InterPro" id="IPR035985">
    <property type="entry name" value="Ubiquitin-activating_enz"/>
</dbReference>
<dbReference type="PANTHER" id="PTHR10953:SF29">
    <property type="entry name" value="NEDD8-ACTIVATING ENZYME E1 REGULATORY SUBUNIT"/>
    <property type="match status" value="1"/>
</dbReference>
<dbReference type="Proteomes" id="UP000198341">
    <property type="component" value="Chromosome 1"/>
</dbReference>
<dbReference type="GeneID" id="19017802"/>
<sequence length="699" mass="78618">MSSTRYDRQMRLWGENGQKLLSSAKILVLDAGATSAEAAKNLILGGISQLTMCDSPKRMVEERDLGNNFMTSLSFEKGDEDEGDDDANDDALVLERTKRIKRGDMVCKHLKLLNRNVEVNFWEEDPREMIERFRRGEEDKEEDKEELRHHRLQDFDVILASQLDEPTMIKLDDICQKLGKKLLTLRSNGCFGTVKISGAKTHCVVEAKPENRKMDLRLSESGVFTELEEFAEKFEDLEAMDEQRFAHVPWAVLLLVAKKRFDEKQRQTLEDGDYEAQKQFKEFLKSMRRTKTELNFEEALENVRMAWQKPDVPENVSECFEKLPREFRSVTEEGDGVVMMDTETTLSSSDVVSITDVGASDVSTKLFWIFVAALEEFTKRNKKFLPLDAGALPDMTSTTDAFVGLQRVYLEKAQKDQREMLRIVKETIVPNLKTTTRSNDNNSTSVRHGSKIVDVIEKDVDEKQLEEFCIKFCKNARDIRFVSFTSLADERDIWRWENKPEHEGKKAQVASFLAVDSPQRVCAYSYALLRASDAFEAKLCRKAGTYAPEEGVDNVVASSGTEKGKSMLFHRMTSDCAELRALVTKNLEAAMFQSFSTSTSPTKMDVVEKPPSDDADAVNDDGGNGSNNIKAAKAEEAGKFLERLAWEVVRSQGGEIHAVASVVGGVASQEAIKLITGQFVPSHGRVCVHLADGSSAVLP</sequence>
<name>K8EYK7_9CHLO</name>
<dbReference type="OrthoDB" id="1708823at2759"/>
<dbReference type="SUPFAM" id="SSF69572">
    <property type="entry name" value="Activating enzymes of the ubiquitin-like proteins"/>
    <property type="match status" value="1"/>
</dbReference>
<dbReference type="STRING" id="41875.K8EYK7"/>
<evidence type="ECO:0000313" key="4">
    <source>
        <dbReference type="Proteomes" id="UP000198341"/>
    </source>
</evidence>
<gene>
    <name evidence="3" type="ORF">Bathy01g00660</name>
</gene>
<dbReference type="EMBL" id="FO082278">
    <property type="protein sequence ID" value="CCO14333.1"/>
    <property type="molecule type" value="Genomic_DNA"/>
</dbReference>
<evidence type="ECO:0000313" key="3">
    <source>
        <dbReference type="EMBL" id="CCO14333.1"/>
    </source>
</evidence>
<dbReference type="InterPro" id="IPR000594">
    <property type="entry name" value="ThiF_NAD_FAD-bd"/>
</dbReference>
<keyword evidence="4" id="KW-1185">Reference proteome</keyword>
<dbReference type="PANTHER" id="PTHR10953">
    <property type="entry name" value="UBIQUITIN-ACTIVATING ENZYME E1"/>
    <property type="match status" value="1"/>
</dbReference>
<reference evidence="3 4" key="1">
    <citation type="submission" date="2011-10" db="EMBL/GenBank/DDBJ databases">
        <authorList>
            <person name="Genoscope - CEA"/>
        </authorList>
    </citation>
    <scope>NUCLEOTIDE SEQUENCE [LARGE SCALE GENOMIC DNA]</scope>
    <source>
        <strain evidence="3 4">RCC 1105</strain>
    </source>
</reference>
<evidence type="ECO:0000256" key="1">
    <source>
        <dbReference type="SAM" id="MobiDB-lite"/>
    </source>
</evidence>
<dbReference type="Gene3D" id="3.40.50.720">
    <property type="entry name" value="NAD(P)-binding Rossmann-like Domain"/>
    <property type="match status" value="2"/>
</dbReference>
<dbReference type="eggNOG" id="KOG2016">
    <property type="taxonomic scope" value="Eukaryota"/>
</dbReference>
<dbReference type="KEGG" id="bpg:Bathy01g00660"/>
<dbReference type="RefSeq" id="XP_007515454.1">
    <property type="nucleotide sequence ID" value="XM_007515392.1"/>
</dbReference>
<proteinExistence type="predicted"/>